<protein>
    <recommendedName>
        <fullName evidence="3">DUF5107 domain-containing protein</fullName>
    </recommendedName>
</protein>
<keyword evidence="2" id="KW-1185">Reference proteome</keyword>
<evidence type="ECO:0000313" key="1">
    <source>
        <dbReference type="EMBL" id="TKA12179.1"/>
    </source>
</evidence>
<reference evidence="1 2" key="1">
    <citation type="submission" date="2019-04" db="EMBL/GenBank/DDBJ databases">
        <title>Streptomyces oryziradicis sp. nov., a novel actinomycete isolated from rhizosphere soil of rice (Oryza sativa L.).</title>
        <authorList>
            <person name="Li C."/>
        </authorList>
    </citation>
    <scope>NUCLEOTIDE SEQUENCE [LARGE SCALE GENOMIC DNA]</scope>
    <source>
        <strain evidence="1 2">NEAU-C40</strain>
    </source>
</reference>
<dbReference type="RefSeq" id="WP_136722712.1">
    <property type="nucleotide sequence ID" value="NZ_SUMC01000005.1"/>
</dbReference>
<dbReference type="InterPro" id="IPR011990">
    <property type="entry name" value="TPR-like_helical_dom_sf"/>
</dbReference>
<name>A0A4V5N0J4_9ACTN</name>
<proteinExistence type="predicted"/>
<dbReference type="SUPFAM" id="SSF48452">
    <property type="entry name" value="TPR-like"/>
    <property type="match status" value="1"/>
</dbReference>
<comment type="caution">
    <text evidence="1">The sequence shown here is derived from an EMBL/GenBank/DDBJ whole genome shotgun (WGS) entry which is preliminary data.</text>
</comment>
<evidence type="ECO:0008006" key="3">
    <source>
        <dbReference type="Google" id="ProtNLM"/>
    </source>
</evidence>
<organism evidence="1 2">
    <name type="scientific">Actinacidiphila oryziradicis</name>
    <dbReference type="NCBI Taxonomy" id="2571141"/>
    <lineage>
        <taxon>Bacteria</taxon>
        <taxon>Bacillati</taxon>
        <taxon>Actinomycetota</taxon>
        <taxon>Actinomycetes</taxon>
        <taxon>Kitasatosporales</taxon>
        <taxon>Streptomycetaceae</taxon>
        <taxon>Actinacidiphila</taxon>
    </lineage>
</organism>
<dbReference type="EMBL" id="SUMC01000005">
    <property type="protein sequence ID" value="TKA12179.1"/>
    <property type="molecule type" value="Genomic_DNA"/>
</dbReference>
<dbReference type="OrthoDB" id="174931at2"/>
<dbReference type="Proteomes" id="UP000305778">
    <property type="component" value="Unassembled WGS sequence"/>
</dbReference>
<evidence type="ECO:0000313" key="2">
    <source>
        <dbReference type="Proteomes" id="UP000305778"/>
    </source>
</evidence>
<dbReference type="AlphaFoldDB" id="A0A4V5N0J4"/>
<gene>
    <name evidence="1" type="ORF">FCI23_07770</name>
</gene>
<accession>A0A4V5N0J4</accession>
<sequence>MATIVRRTTLTLPAAPPGPGSPLPDLGALPVRRRPDRHTSLPSPVALDAIVVESDRLRAIVLPTLGGRLHSLSHKPSGRELLPAEDAAHVQDRIYGFLPSPGPGLHAASVPAPGGGELLRLWEWEQPDDLPFHIDLWLPDGSDVLYAAVRVRNPHDRSVLVDGWPDAAVPGGGDPVRNPVGKRSRLQSGAEISWLEAYGPSAAEASLDAVHEAWLPVADTEPKESLATGSGWGALEVERGRFRLPGTPFAPSTLGEEQKPWLGLLLAGIFPRPPRNAPPGRPLVSPQWRELLETADTYSGNEWYLEYYLGLAQWHAGDRAQAIRSWERSAARHPGWAALRALAFADQESGNAARATERYLAAIADAERAPHAEILTALRREAAAVTPSLSRRS</sequence>